<comment type="caution">
    <text evidence="3">The sequence shown here is derived from an EMBL/GenBank/DDBJ whole genome shotgun (WGS) entry which is preliminary data.</text>
</comment>
<organism evidence="3">
    <name type="scientific">Acidicaldus sp</name>
    <dbReference type="NCBI Taxonomy" id="1872105"/>
    <lineage>
        <taxon>Bacteria</taxon>
        <taxon>Pseudomonadati</taxon>
        <taxon>Pseudomonadota</taxon>
        <taxon>Alphaproteobacteria</taxon>
        <taxon>Acetobacterales</taxon>
        <taxon>Acetobacteraceae</taxon>
        <taxon>Acidicaldus</taxon>
    </lineage>
</organism>
<evidence type="ECO:0000256" key="2">
    <source>
        <dbReference type="SAM" id="SignalP"/>
    </source>
</evidence>
<dbReference type="AlphaFoldDB" id="A0A8J4M5Y9"/>
<name>A0A8J4M5Y9_9PROT</name>
<feature type="signal peptide" evidence="2">
    <location>
        <begin position="1"/>
        <end position="33"/>
    </location>
</feature>
<feature type="region of interest" description="Disordered" evidence="1">
    <location>
        <begin position="97"/>
        <end position="118"/>
    </location>
</feature>
<keyword evidence="2" id="KW-0732">Signal</keyword>
<proteinExistence type="predicted"/>
<feature type="chain" id="PRO_5035166848" evidence="2">
    <location>
        <begin position="34"/>
        <end position="118"/>
    </location>
</feature>
<sequence length="118" mass="12067">MLVDPAFAIVKGPKTVPRVYLLAAALFAAPLLAATTVPAAAQFGGGLAPGERGDTQIPFGSTDTGDQGGPALGGMGGSTMKVDKFGRKNWPCYPAGQWAGSKDFHPPKGCKQADPPKQ</sequence>
<gene>
    <name evidence="3" type="ORF">ENY07_05870</name>
</gene>
<dbReference type="EMBL" id="DTQM01000110">
    <property type="protein sequence ID" value="HGC42732.1"/>
    <property type="molecule type" value="Genomic_DNA"/>
</dbReference>
<evidence type="ECO:0000313" key="3">
    <source>
        <dbReference type="EMBL" id="HGC42732.1"/>
    </source>
</evidence>
<feature type="compositionally biased region" description="Gly residues" evidence="1">
    <location>
        <begin position="66"/>
        <end position="77"/>
    </location>
</feature>
<protein>
    <submittedName>
        <fullName evidence="3">Uncharacterized protein</fullName>
    </submittedName>
</protein>
<reference evidence="3" key="1">
    <citation type="journal article" date="2020" name="mSystems">
        <title>Genome- and Community-Level Interaction Insights into Carbon Utilization and Element Cycling Functions of Hydrothermarchaeota in Hydrothermal Sediment.</title>
        <authorList>
            <person name="Zhou Z."/>
            <person name="Liu Y."/>
            <person name="Xu W."/>
            <person name="Pan J."/>
            <person name="Luo Z.H."/>
            <person name="Li M."/>
        </authorList>
    </citation>
    <scope>NUCLEOTIDE SEQUENCE</scope>
    <source>
        <strain evidence="3">SpSt-997</strain>
    </source>
</reference>
<feature type="region of interest" description="Disordered" evidence="1">
    <location>
        <begin position="46"/>
        <end position="80"/>
    </location>
</feature>
<evidence type="ECO:0000256" key="1">
    <source>
        <dbReference type="SAM" id="MobiDB-lite"/>
    </source>
</evidence>
<accession>A0A8J4M5Y9</accession>